<feature type="domain" description="C2H2-type" evidence="2">
    <location>
        <begin position="315"/>
        <end position="342"/>
    </location>
</feature>
<keyword evidence="1" id="KW-0479">Metal-binding</keyword>
<dbReference type="GO" id="GO:0008270">
    <property type="term" value="F:zinc ion binding"/>
    <property type="evidence" value="ECO:0007669"/>
    <property type="project" value="UniProtKB-KW"/>
</dbReference>
<dbReference type="Gene3D" id="3.30.160.60">
    <property type="entry name" value="Classic Zinc Finger"/>
    <property type="match status" value="1"/>
</dbReference>
<organism evidence="3 4">
    <name type="scientific">Halocaridina rubra</name>
    <name type="common">Hawaiian red shrimp</name>
    <dbReference type="NCBI Taxonomy" id="373956"/>
    <lineage>
        <taxon>Eukaryota</taxon>
        <taxon>Metazoa</taxon>
        <taxon>Ecdysozoa</taxon>
        <taxon>Arthropoda</taxon>
        <taxon>Crustacea</taxon>
        <taxon>Multicrustacea</taxon>
        <taxon>Malacostraca</taxon>
        <taxon>Eumalacostraca</taxon>
        <taxon>Eucarida</taxon>
        <taxon>Decapoda</taxon>
        <taxon>Pleocyemata</taxon>
        <taxon>Caridea</taxon>
        <taxon>Atyoidea</taxon>
        <taxon>Atyidae</taxon>
        <taxon>Halocaridina</taxon>
    </lineage>
</organism>
<comment type="caution">
    <text evidence="3">The sequence shown here is derived from an EMBL/GenBank/DDBJ whole genome shotgun (WGS) entry which is preliminary data.</text>
</comment>
<evidence type="ECO:0000259" key="2">
    <source>
        <dbReference type="PROSITE" id="PS50157"/>
    </source>
</evidence>
<evidence type="ECO:0000313" key="4">
    <source>
        <dbReference type="Proteomes" id="UP001381693"/>
    </source>
</evidence>
<dbReference type="PROSITE" id="PS00028">
    <property type="entry name" value="ZINC_FINGER_C2H2_1"/>
    <property type="match status" value="1"/>
</dbReference>
<reference evidence="3 4" key="1">
    <citation type="submission" date="2023-11" db="EMBL/GenBank/DDBJ databases">
        <title>Halocaridina rubra genome assembly.</title>
        <authorList>
            <person name="Smith C."/>
        </authorList>
    </citation>
    <scope>NUCLEOTIDE SEQUENCE [LARGE SCALE GENOMIC DNA]</scope>
    <source>
        <strain evidence="3">EP-1</strain>
        <tissue evidence="3">Whole</tissue>
    </source>
</reference>
<accession>A0AAN8WN56</accession>
<dbReference type="Proteomes" id="UP001381693">
    <property type="component" value="Unassembled WGS sequence"/>
</dbReference>
<keyword evidence="4" id="KW-1185">Reference proteome</keyword>
<gene>
    <name evidence="3" type="ORF">SK128_019238</name>
</gene>
<dbReference type="InterPro" id="IPR013087">
    <property type="entry name" value="Znf_C2H2_type"/>
</dbReference>
<keyword evidence="1" id="KW-0863">Zinc-finger</keyword>
<keyword evidence="1" id="KW-0862">Zinc</keyword>
<proteinExistence type="predicted"/>
<dbReference type="PROSITE" id="PS50157">
    <property type="entry name" value="ZINC_FINGER_C2H2_2"/>
    <property type="match status" value="1"/>
</dbReference>
<sequence>MDSCVGFQGASYQVVDKDTVMVHQCLPSEYSIPTSLPANTSCVQGMGSSSTLMALGTPGTPGMGSPEGLTPIMDSSPIPSQLGMSESLEVVSPEGHIVPVLDSSPLGLENNTLIDEILEYSVIQELLNLVDSCPSPTLEGVQALTDLKEDLSSTVVENASNDLSPALSSTAVENVFQDLSPTQSSTVAENVSHDLSPTLLSTVVENVPHDLSPTLSSTVAENVYYDLSPTLEQVHMLPTFEYHAQQLHPVQQNVQLQWQMQPFVVNFDVQQPMIFMNTPAVVHHTDADQANDHIGPQRRRKSKRKYGPMKTKLRVGCPTCGQILASKGHLSRHEMCHLERETKASYHRCHQCHCYTIFARKDFLIRHVENTPLHFPL</sequence>
<dbReference type="EMBL" id="JAXCGZ010017461">
    <property type="protein sequence ID" value="KAK7068072.1"/>
    <property type="molecule type" value="Genomic_DNA"/>
</dbReference>
<protein>
    <recommendedName>
        <fullName evidence="2">C2H2-type domain-containing protein</fullName>
    </recommendedName>
</protein>
<evidence type="ECO:0000256" key="1">
    <source>
        <dbReference type="PROSITE-ProRule" id="PRU00042"/>
    </source>
</evidence>
<dbReference type="AlphaFoldDB" id="A0AAN8WN56"/>
<evidence type="ECO:0000313" key="3">
    <source>
        <dbReference type="EMBL" id="KAK7068072.1"/>
    </source>
</evidence>
<name>A0AAN8WN56_HALRR</name>